<organism evidence="2 3">
    <name type="scientific">Durusdinium trenchii</name>
    <dbReference type="NCBI Taxonomy" id="1381693"/>
    <lineage>
        <taxon>Eukaryota</taxon>
        <taxon>Sar</taxon>
        <taxon>Alveolata</taxon>
        <taxon>Dinophyceae</taxon>
        <taxon>Suessiales</taxon>
        <taxon>Symbiodiniaceae</taxon>
        <taxon>Durusdinium</taxon>
    </lineage>
</organism>
<evidence type="ECO:0000313" key="3">
    <source>
        <dbReference type="Proteomes" id="UP001642484"/>
    </source>
</evidence>
<evidence type="ECO:0000313" key="2">
    <source>
        <dbReference type="EMBL" id="CAK9057770.1"/>
    </source>
</evidence>
<proteinExistence type="predicted"/>
<keyword evidence="3" id="KW-1185">Reference proteome</keyword>
<name>A0ABP0N6A1_9DINO</name>
<dbReference type="Proteomes" id="UP001642484">
    <property type="component" value="Unassembled WGS sequence"/>
</dbReference>
<accession>A0ABP0N6A1</accession>
<gene>
    <name evidence="2" type="ORF">CCMP2556_LOCUS28480</name>
</gene>
<evidence type="ECO:0000256" key="1">
    <source>
        <dbReference type="SAM" id="MobiDB-lite"/>
    </source>
</evidence>
<comment type="caution">
    <text evidence="2">The sequence shown here is derived from an EMBL/GenBank/DDBJ whole genome shotgun (WGS) entry which is preliminary data.</text>
</comment>
<protein>
    <submittedName>
        <fullName evidence="2">Uncharacterized protein</fullName>
    </submittedName>
</protein>
<reference evidence="2 3" key="1">
    <citation type="submission" date="2024-02" db="EMBL/GenBank/DDBJ databases">
        <authorList>
            <person name="Chen Y."/>
            <person name="Shah S."/>
            <person name="Dougan E. K."/>
            <person name="Thang M."/>
            <person name="Chan C."/>
        </authorList>
    </citation>
    <scope>NUCLEOTIDE SEQUENCE [LARGE SCALE GENOMIC DNA]</scope>
</reference>
<dbReference type="EMBL" id="CAXAMN010021306">
    <property type="protein sequence ID" value="CAK9057770.1"/>
    <property type="molecule type" value="Genomic_DNA"/>
</dbReference>
<sequence>MPQLSVAIRSLLPGNILRCPWLNLFSFVFRSFQHQDQSAIPVAGILKTMGCGASAKVANDEFHDIMSNFVSEDGKTQWEDLKKYSSFRQREVDVPVGVPIAPTYHDHQLHIQNLTRTLNAIRRRPQKLLKAVEQKRLKSFGEAPRPPCGPRVRLEEVELQEVVRAGIRGIHRSRKKPEMVSSRAAEDEALGLV</sequence>
<feature type="region of interest" description="Disordered" evidence="1">
    <location>
        <begin position="173"/>
        <end position="193"/>
    </location>
</feature>